<comment type="function">
    <text evidence="10">In unstressed cells, promotes SIAH1-mediated polyubiquitination and degradation of the serine/threonine-protein kinase HIPK2, probably by acting as a loading factor that potentiates complex formation between HIPK2 and ubiquitin ligase SIAH1. In response to DNA damage, localizes to the nucleus following phosphorylation by HIPK2 and modulates the expression of a subset of TP53/p53 target genes by binding to TP53 at target gene promoters. This limits the expression of a number of cell death-mediating TP53 target genes, reducing DNA damage-induced cell death. Enhances the binding of transcription factor TCF7L2/TCF4, a Wnt signaling pathway effector, to the promoters of target genes. Plays a role in stress granule formation.</text>
</comment>
<reference evidence="13" key="3">
    <citation type="submission" date="2020-05" db="UniProtKB">
        <authorList>
            <consortium name="EnsemblMetazoa"/>
        </authorList>
    </citation>
    <scope>IDENTIFICATION</scope>
    <source>
        <strain evidence="13">Jacobina</strain>
    </source>
</reference>
<proteinExistence type="predicted"/>
<dbReference type="GO" id="GO:0010494">
    <property type="term" value="C:cytoplasmic stress granule"/>
    <property type="evidence" value="ECO:0007669"/>
    <property type="project" value="UniProtKB-SubCell"/>
</dbReference>
<sequence length="192" mass="20196">MFNSDKKDVNKDFGGPGNFAPAPNAQPTAPHYPWPHVPTAEYYPRPPEGAQMWGPPPSYDHVMQQNIPVYPAHSGPFPGLPPGMANPYAPQQVPGAIYPPPFGAPPTFQAVPAGPPPGIPAYAQQTVPQVALFDPGARFSGQGGSSFSVPPPPPGYAPSAAQLAAMQGQPVQVQKPKNNFFTGGKGSGFTFW</sequence>
<dbReference type="Pfam" id="PF11029">
    <property type="entry name" value="DAZAP2"/>
    <property type="match status" value="1"/>
</dbReference>
<comment type="subcellular location">
    <subcellularLocation>
        <location evidence="1">Cytoplasm</location>
        <location evidence="1">Stress granule</location>
    </subcellularLocation>
    <subcellularLocation>
        <location evidence="2">Nucleus speckle</location>
    </subcellularLocation>
</comment>
<evidence type="ECO:0000256" key="2">
    <source>
        <dbReference type="ARBA" id="ARBA00004324"/>
    </source>
</evidence>
<evidence type="ECO:0000256" key="8">
    <source>
        <dbReference type="ARBA" id="ARBA00032174"/>
    </source>
</evidence>
<accession>A0A1B0GKN1</accession>
<keyword evidence="6" id="KW-0832">Ubl conjugation</keyword>
<evidence type="ECO:0000256" key="3">
    <source>
        <dbReference type="ARBA" id="ARBA00014066"/>
    </source>
</evidence>
<feature type="compositionally biased region" description="Basic and acidic residues" evidence="11">
    <location>
        <begin position="1"/>
        <end position="11"/>
    </location>
</feature>
<dbReference type="VEuPathDB" id="VectorBase:LLOJ009004"/>
<keyword evidence="4" id="KW-0963">Cytoplasm</keyword>
<dbReference type="GO" id="GO:0016607">
    <property type="term" value="C:nuclear speck"/>
    <property type="evidence" value="ECO:0007669"/>
    <property type="project" value="UniProtKB-SubCell"/>
</dbReference>
<dbReference type="EMBL" id="GITU01004024">
    <property type="protein sequence ID" value="MBC1172727.1"/>
    <property type="molecule type" value="Transcribed_RNA"/>
</dbReference>
<dbReference type="PANTHER" id="PTHR31638:SF3">
    <property type="entry name" value="DAZ-ASSOCIATED PROTEIN 2"/>
    <property type="match status" value="1"/>
</dbReference>
<dbReference type="OrthoDB" id="6154690at2759"/>
<dbReference type="GeneID" id="129794165"/>
<evidence type="ECO:0000256" key="4">
    <source>
        <dbReference type="ARBA" id="ARBA00022490"/>
    </source>
</evidence>
<dbReference type="InterPro" id="IPR022730">
    <property type="entry name" value="DAZ_assoc-2"/>
</dbReference>
<evidence type="ECO:0000256" key="11">
    <source>
        <dbReference type="SAM" id="MobiDB-lite"/>
    </source>
</evidence>
<dbReference type="Proteomes" id="UP000092461">
    <property type="component" value="Unassembled WGS sequence"/>
</dbReference>
<dbReference type="PANTHER" id="PTHR31638">
    <property type="entry name" value="DAZ-ASSOCIATED PROTEIN 2"/>
    <property type="match status" value="1"/>
</dbReference>
<dbReference type="AlphaFoldDB" id="A0A1B0GKN1"/>
<evidence type="ECO:0000256" key="7">
    <source>
        <dbReference type="ARBA" id="ARBA00023242"/>
    </source>
</evidence>
<evidence type="ECO:0000313" key="12">
    <source>
        <dbReference type="EMBL" id="MBC1172727.1"/>
    </source>
</evidence>
<reference evidence="14" key="1">
    <citation type="submission" date="2012-05" db="EMBL/GenBank/DDBJ databases">
        <title>Whole Genome Assembly of Lutzomyia longipalpis.</title>
        <authorList>
            <person name="Richards S."/>
            <person name="Qu C."/>
            <person name="Dillon R."/>
            <person name="Worley K."/>
            <person name="Scherer S."/>
            <person name="Batterton M."/>
            <person name="Taylor A."/>
            <person name="Hawes A."/>
            <person name="Hernandez B."/>
            <person name="Kovar C."/>
            <person name="Mandapat C."/>
            <person name="Pham C."/>
            <person name="Qu C."/>
            <person name="Jing C."/>
            <person name="Bess C."/>
            <person name="Bandaranaike D."/>
            <person name="Ngo D."/>
            <person name="Ongeri F."/>
            <person name="Arias F."/>
            <person name="Lara F."/>
            <person name="Weissenberger G."/>
            <person name="Kamau G."/>
            <person name="Han H."/>
            <person name="Shen H."/>
            <person name="Dinh H."/>
            <person name="Khalil I."/>
            <person name="Jones J."/>
            <person name="Shafer J."/>
            <person name="Jayaseelan J."/>
            <person name="Quiroz J."/>
            <person name="Blankenburg K."/>
            <person name="Nguyen L."/>
            <person name="Jackson L."/>
            <person name="Francisco L."/>
            <person name="Tang L.-Y."/>
            <person name="Pu L.-L."/>
            <person name="Perales L."/>
            <person name="Lorensuhewa L."/>
            <person name="Munidasa M."/>
            <person name="Coyle M."/>
            <person name="Taylor M."/>
            <person name="Puazo M."/>
            <person name="Firestine M."/>
            <person name="Scheel M."/>
            <person name="Javaid M."/>
            <person name="Wang M."/>
            <person name="Li M."/>
            <person name="Tabassum N."/>
            <person name="Saada N."/>
            <person name="Osuji N."/>
            <person name="Aqrawi P."/>
            <person name="Fu Q."/>
            <person name="Thornton R."/>
            <person name="Raj R."/>
            <person name="Goodspeed R."/>
            <person name="Mata R."/>
            <person name="Najjar R."/>
            <person name="Gubbala S."/>
            <person name="Lee S."/>
            <person name="Denson S."/>
            <person name="Patil S."/>
            <person name="Macmil S."/>
            <person name="Qi S."/>
            <person name="Matskevitch T."/>
            <person name="Palculict T."/>
            <person name="Mathew T."/>
            <person name="Vee V."/>
            <person name="Velamala V."/>
            <person name="Korchina V."/>
            <person name="Cai W."/>
            <person name="Liu W."/>
            <person name="Dai W."/>
            <person name="Zou X."/>
            <person name="Zhu Y."/>
            <person name="Zhang Y."/>
            <person name="Wu Y.-Q."/>
            <person name="Xin Y."/>
            <person name="Nazarath L."/>
            <person name="Kovar C."/>
            <person name="Han Y."/>
            <person name="Muzny D."/>
            <person name="Gibbs R."/>
        </authorList>
    </citation>
    <scope>NUCLEOTIDE SEQUENCE [LARGE SCALE GENOMIC DNA]</scope>
    <source>
        <strain evidence="14">Jacobina</strain>
    </source>
</reference>
<keyword evidence="5" id="KW-0597">Phosphoprotein</keyword>
<evidence type="ECO:0000256" key="5">
    <source>
        <dbReference type="ARBA" id="ARBA00022553"/>
    </source>
</evidence>
<dbReference type="RefSeq" id="XP_055690784.1">
    <property type="nucleotide sequence ID" value="XM_055834809.1"/>
</dbReference>
<protein>
    <recommendedName>
        <fullName evidence="3">DAZ-associated protein 2</fullName>
    </recommendedName>
    <alternativeName>
        <fullName evidence="8">Deleted in azoospermia-associated protein 2</fullName>
    </alternativeName>
    <alternativeName>
        <fullName evidence="9">Proline-rich transcript in brain protein</fullName>
    </alternativeName>
</protein>
<evidence type="ECO:0000256" key="1">
    <source>
        <dbReference type="ARBA" id="ARBA00004210"/>
    </source>
</evidence>
<keyword evidence="14" id="KW-1185">Reference proteome</keyword>
<evidence type="ECO:0000313" key="13">
    <source>
        <dbReference type="EnsemblMetazoa" id="LLOJ009004-PA"/>
    </source>
</evidence>
<evidence type="ECO:0000313" key="14">
    <source>
        <dbReference type="Proteomes" id="UP000092461"/>
    </source>
</evidence>
<dbReference type="KEGG" id="lll:129794165"/>
<organism evidence="13 14">
    <name type="scientific">Lutzomyia longipalpis</name>
    <name type="common">Sand fly</name>
    <dbReference type="NCBI Taxonomy" id="7200"/>
    <lineage>
        <taxon>Eukaryota</taxon>
        <taxon>Metazoa</taxon>
        <taxon>Ecdysozoa</taxon>
        <taxon>Arthropoda</taxon>
        <taxon>Hexapoda</taxon>
        <taxon>Insecta</taxon>
        <taxon>Pterygota</taxon>
        <taxon>Neoptera</taxon>
        <taxon>Endopterygota</taxon>
        <taxon>Diptera</taxon>
        <taxon>Nematocera</taxon>
        <taxon>Psychodoidea</taxon>
        <taxon>Psychodidae</taxon>
        <taxon>Lutzomyia</taxon>
        <taxon>Lutzomyia</taxon>
    </lineage>
</organism>
<dbReference type="VEuPathDB" id="VectorBase:LLONM1_005606"/>
<name>A0A1B0GKN1_LUTLO</name>
<evidence type="ECO:0000256" key="6">
    <source>
        <dbReference type="ARBA" id="ARBA00022843"/>
    </source>
</evidence>
<feature type="region of interest" description="Disordered" evidence="11">
    <location>
        <begin position="1"/>
        <end position="44"/>
    </location>
</feature>
<evidence type="ECO:0000256" key="10">
    <source>
        <dbReference type="ARBA" id="ARBA00045449"/>
    </source>
</evidence>
<evidence type="ECO:0000256" key="9">
    <source>
        <dbReference type="ARBA" id="ARBA00034352"/>
    </source>
</evidence>
<reference evidence="12" key="2">
    <citation type="journal article" date="2020" name="BMC">
        <title>Leishmania infection induces a limited differential gene expression in the sand fly midgut.</title>
        <authorList>
            <person name="Coutinho-Abreu I.V."/>
            <person name="Serafim T.D."/>
            <person name="Meneses C."/>
            <person name="Kamhawi S."/>
            <person name="Oliveira F."/>
            <person name="Valenzuela J.G."/>
        </authorList>
    </citation>
    <scope>NUCLEOTIDE SEQUENCE</scope>
    <source>
        <strain evidence="12">Jacobina</strain>
        <tissue evidence="12">Midgut</tissue>
    </source>
</reference>
<dbReference type="EMBL" id="AJWK01030744">
    <property type="status" value="NOT_ANNOTATED_CDS"/>
    <property type="molecule type" value="Genomic_DNA"/>
</dbReference>
<keyword evidence="7" id="KW-0539">Nucleus</keyword>
<dbReference type="EnsemblMetazoa" id="LLOJ009004-RA">
    <property type="protein sequence ID" value="LLOJ009004-PA"/>
    <property type="gene ID" value="LLOJ009004"/>
</dbReference>